<keyword evidence="5" id="KW-1185">Reference proteome</keyword>
<accession>A0ABP8DBM9</accession>
<dbReference type="SUPFAM" id="SSF118196">
    <property type="entry name" value="YaeB-like"/>
    <property type="match status" value="1"/>
</dbReference>
<dbReference type="Proteomes" id="UP001500620">
    <property type="component" value="Unassembled WGS sequence"/>
</dbReference>
<dbReference type="InterPro" id="IPR036413">
    <property type="entry name" value="YaeB-like_sf"/>
</dbReference>
<evidence type="ECO:0000313" key="5">
    <source>
        <dbReference type="Proteomes" id="UP001500620"/>
    </source>
</evidence>
<keyword evidence="1" id="KW-0949">S-adenosyl-L-methionine</keyword>
<comment type="caution">
    <text evidence="4">The sequence shown here is derived from an EMBL/GenBank/DDBJ whole genome shotgun (WGS) entry which is preliminary data.</text>
</comment>
<dbReference type="InterPro" id="IPR040372">
    <property type="entry name" value="YaeB-like"/>
</dbReference>
<proteinExistence type="inferred from homology"/>
<feature type="domain" description="TsaA-like" evidence="3">
    <location>
        <begin position="50"/>
        <end position="180"/>
    </location>
</feature>
<evidence type="ECO:0000256" key="1">
    <source>
        <dbReference type="ARBA" id="ARBA00022691"/>
    </source>
</evidence>
<evidence type="ECO:0000313" key="4">
    <source>
        <dbReference type="EMBL" id="GAA4252081.1"/>
    </source>
</evidence>
<evidence type="ECO:0000256" key="2">
    <source>
        <dbReference type="ARBA" id="ARBA00033753"/>
    </source>
</evidence>
<protein>
    <recommendedName>
        <fullName evidence="3">TsaA-like domain-containing protein</fullName>
    </recommendedName>
</protein>
<dbReference type="InterPro" id="IPR023368">
    <property type="entry name" value="UPF0066_cons_site"/>
</dbReference>
<dbReference type="CDD" id="cd09281">
    <property type="entry name" value="UPF0066"/>
    <property type="match status" value="1"/>
</dbReference>
<name>A0ABP8DBM9_9ACTN</name>
<reference evidence="5" key="1">
    <citation type="journal article" date="2019" name="Int. J. Syst. Evol. Microbiol.">
        <title>The Global Catalogue of Microorganisms (GCM) 10K type strain sequencing project: providing services to taxonomists for standard genome sequencing and annotation.</title>
        <authorList>
            <consortium name="The Broad Institute Genomics Platform"/>
            <consortium name="The Broad Institute Genome Sequencing Center for Infectious Disease"/>
            <person name="Wu L."/>
            <person name="Ma J."/>
        </authorList>
    </citation>
    <scope>NUCLEOTIDE SEQUENCE [LARGE SCALE GENOMIC DNA]</scope>
    <source>
        <strain evidence="5">JCM 17441</strain>
    </source>
</reference>
<evidence type="ECO:0000259" key="3">
    <source>
        <dbReference type="PROSITE" id="PS51668"/>
    </source>
</evidence>
<dbReference type="Pfam" id="PF01980">
    <property type="entry name" value="TrmO_N"/>
    <property type="match status" value="1"/>
</dbReference>
<dbReference type="InterPro" id="IPR036414">
    <property type="entry name" value="YaeB_N_sf"/>
</dbReference>
<organism evidence="4 5">
    <name type="scientific">Dactylosporangium darangshiense</name>
    <dbReference type="NCBI Taxonomy" id="579108"/>
    <lineage>
        <taxon>Bacteria</taxon>
        <taxon>Bacillati</taxon>
        <taxon>Actinomycetota</taxon>
        <taxon>Actinomycetes</taxon>
        <taxon>Micromonosporales</taxon>
        <taxon>Micromonosporaceae</taxon>
        <taxon>Dactylosporangium</taxon>
    </lineage>
</organism>
<dbReference type="PROSITE" id="PS01318">
    <property type="entry name" value="TSAA_1"/>
    <property type="match status" value="1"/>
</dbReference>
<dbReference type="InterPro" id="IPR023370">
    <property type="entry name" value="TrmO-like_N"/>
</dbReference>
<dbReference type="PANTHER" id="PTHR12818">
    <property type="entry name" value="TRNA (ADENINE(37)-N6)-METHYLTRANSFERASE"/>
    <property type="match status" value="1"/>
</dbReference>
<dbReference type="EMBL" id="BAABAT010000012">
    <property type="protein sequence ID" value="GAA4252081.1"/>
    <property type="molecule type" value="Genomic_DNA"/>
</dbReference>
<dbReference type="PANTHER" id="PTHR12818:SF0">
    <property type="entry name" value="TRNA (ADENINE(37)-N6)-METHYLTRANSFERASE"/>
    <property type="match status" value="1"/>
</dbReference>
<gene>
    <name evidence="4" type="ORF">GCM10022255_047200</name>
</gene>
<dbReference type="PROSITE" id="PS51668">
    <property type="entry name" value="TSAA_2"/>
    <property type="match status" value="1"/>
</dbReference>
<sequence length="180" mass="19435">MEAGGVAGDLGEVALRVVQCRPDRGVEHMIGCHPDESCHNRGMEHDGFVVRPVGRVESALTDRADAPRQGDEGAPEAWIVFEERVAPALADLRPGDQVLLLTWLHRADREVLAVHPRGDRSRPETGVFSTRAPDRPNPIGLHRAGILAVDGLRVRVGGLEAIHGTPVLDVKPVLGAVDER</sequence>
<dbReference type="Gene3D" id="2.40.30.70">
    <property type="entry name" value="YaeB-like"/>
    <property type="match status" value="1"/>
</dbReference>
<dbReference type="NCBIfam" id="TIGR00104">
    <property type="entry name" value="tRNA_TsaA"/>
    <property type="match status" value="1"/>
</dbReference>
<comment type="similarity">
    <text evidence="2">Belongs to the tRNA methyltransferase O family.</text>
</comment>